<keyword evidence="2" id="KW-1185">Reference proteome</keyword>
<sequence length="391" mass="44561">MEGNEEFLMKKLLSKKNSFDTIEKKITPKILTKCVSNSLLMGMKVNNRLRNLAKSKGSEGQMFDKLANSVEDFTTRLLDPMQSDQMQREGFGYFILDDILDDAIELEQKKMSEETAQSTNVIVPCSWLNRSMKLVCIYRVEATSFEPEAHRYLITSIITNCEPHWIPPTRGVHLCRERRSALREYGRAAINAKGNRAVPNSKLLTFTSEWWRFCCSVVNQKAVLCQETYSRESAFRNSCGMSSFKTFFKSTFSQNLCFFWVDTVAVFPRRTAHVLGGDDCDVVGFVPYPHPSAPSLLKLKAAEKHFAFFVIVCRSGKGEEENSEAQQGKKALSCLLCKVSVNSHISHRDEASRQLKQVCSIVMVYQRRRLGIFEALTTHEKGFVVLNNEEH</sequence>
<organism evidence="1 2">
    <name type="scientific">Desmophyllum pertusum</name>
    <dbReference type="NCBI Taxonomy" id="174260"/>
    <lineage>
        <taxon>Eukaryota</taxon>
        <taxon>Metazoa</taxon>
        <taxon>Cnidaria</taxon>
        <taxon>Anthozoa</taxon>
        <taxon>Hexacorallia</taxon>
        <taxon>Scleractinia</taxon>
        <taxon>Caryophylliina</taxon>
        <taxon>Caryophylliidae</taxon>
        <taxon>Desmophyllum</taxon>
    </lineage>
</organism>
<evidence type="ECO:0000313" key="2">
    <source>
        <dbReference type="Proteomes" id="UP001163046"/>
    </source>
</evidence>
<comment type="caution">
    <text evidence="1">The sequence shown here is derived from an EMBL/GenBank/DDBJ whole genome shotgun (WGS) entry which is preliminary data.</text>
</comment>
<dbReference type="Proteomes" id="UP001163046">
    <property type="component" value="Unassembled WGS sequence"/>
</dbReference>
<dbReference type="EMBL" id="MU825399">
    <property type="protein sequence ID" value="KAJ7393104.1"/>
    <property type="molecule type" value="Genomic_DNA"/>
</dbReference>
<accession>A0A9X0DCL0</accession>
<reference evidence="1" key="1">
    <citation type="submission" date="2023-01" db="EMBL/GenBank/DDBJ databases">
        <title>Genome assembly of the deep-sea coral Lophelia pertusa.</title>
        <authorList>
            <person name="Herrera S."/>
            <person name="Cordes E."/>
        </authorList>
    </citation>
    <scope>NUCLEOTIDE SEQUENCE</scope>
    <source>
        <strain evidence="1">USNM1676648</strain>
        <tissue evidence="1">Polyp</tissue>
    </source>
</reference>
<evidence type="ECO:0000313" key="1">
    <source>
        <dbReference type="EMBL" id="KAJ7393104.1"/>
    </source>
</evidence>
<gene>
    <name evidence="1" type="ORF">OS493_008403</name>
</gene>
<proteinExistence type="predicted"/>
<name>A0A9X0DCL0_9CNID</name>
<protein>
    <submittedName>
        <fullName evidence="1">Uncharacterized protein</fullName>
    </submittedName>
</protein>
<dbReference type="AlphaFoldDB" id="A0A9X0DCL0"/>